<dbReference type="Pfam" id="PF00488">
    <property type="entry name" value="MutS_V"/>
    <property type="match status" value="1"/>
</dbReference>
<dbReference type="Gene3D" id="3.40.50.300">
    <property type="entry name" value="P-loop containing nucleotide triphosphate hydrolases"/>
    <property type="match status" value="1"/>
</dbReference>
<dbReference type="SUPFAM" id="SSF52540">
    <property type="entry name" value="P-loop containing nucleoside triphosphate hydrolases"/>
    <property type="match status" value="1"/>
</dbReference>
<dbReference type="PANTHER" id="PTHR48466">
    <property type="entry name" value="OS10G0509000 PROTEIN-RELATED"/>
    <property type="match status" value="1"/>
</dbReference>
<dbReference type="Pfam" id="PF01713">
    <property type="entry name" value="Smr"/>
    <property type="match status" value="1"/>
</dbReference>
<dbReference type="PROSITE" id="PS50828">
    <property type="entry name" value="SMR"/>
    <property type="match status" value="1"/>
</dbReference>
<dbReference type="InterPro" id="IPR000432">
    <property type="entry name" value="DNA_mismatch_repair_MutS_C"/>
</dbReference>
<feature type="compositionally biased region" description="Basic and acidic residues" evidence="8">
    <location>
        <begin position="649"/>
        <end position="669"/>
    </location>
</feature>
<dbReference type="EMBL" id="DXAW01000033">
    <property type="protein sequence ID" value="HIZ85193.1"/>
    <property type="molecule type" value="Genomic_DNA"/>
</dbReference>
<reference evidence="10" key="2">
    <citation type="submission" date="2021-04" db="EMBL/GenBank/DDBJ databases">
        <authorList>
            <person name="Gilroy R."/>
        </authorList>
    </citation>
    <scope>NUCLEOTIDE SEQUENCE</scope>
    <source>
        <strain evidence="10">Gambia16-554</strain>
    </source>
</reference>
<dbReference type="InterPro" id="IPR002625">
    <property type="entry name" value="Smr_dom"/>
</dbReference>
<comment type="subunit">
    <text evidence="7">Homodimer. Binds to stalled ribosomes, contacting rRNA.</text>
</comment>
<dbReference type="GO" id="GO:0140664">
    <property type="term" value="F:ATP-dependent DNA damage sensor activity"/>
    <property type="evidence" value="ECO:0007669"/>
    <property type="project" value="InterPro"/>
</dbReference>
<feature type="binding site" evidence="7">
    <location>
        <begin position="343"/>
        <end position="350"/>
    </location>
    <ligand>
        <name>ATP</name>
        <dbReference type="ChEBI" id="CHEBI:30616"/>
    </ligand>
</feature>
<name>A0A9D2GQ02_9BACT</name>
<dbReference type="PANTHER" id="PTHR48466:SF2">
    <property type="entry name" value="OS10G0509000 PROTEIN"/>
    <property type="match status" value="1"/>
</dbReference>
<proteinExistence type="inferred from homology"/>
<evidence type="ECO:0000259" key="9">
    <source>
        <dbReference type="PROSITE" id="PS50828"/>
    </source>
</evidence>
<comment type="function">
    <text evidence="7">Endonuclease that is involved in the suppression of homologous recombination and thus may have a key role in the control of bacterial genetic diversity.</text>
</comment>
<gene>
    <name evidence="7" type="primary">mutS2</name>
    <name evidence="7" type="synonym">rqcU</name>
    <name evidence="10" type="ORF">IAC04_01740</name>
</gene>
<keyword evidence="5 7" id="KW-0694">RNA-binding</keyword>
<dbReference type="InterPro" id="IPR036187">
    <property type="entry name" value="DNA_mismatch_repair_MutS_sf"/>
</dbReference>
<organism evidence="10 11">
    <name type="scientific">Candidatus Coprenecus stercoravium</name>
    <dbReference type="NCBI Taxonomy" id="2840735"/>
    <lineage>
        <taxon>Bacteria</taxon>
        <taxon>Pseudomonadati</taxon>
        <taxon>Bacteroidota</taxon>
        <taxon>Bacteroidia</taxon>
        <taxon>Bacteroidales</taxon>
        <taxon>Rikenellaceae</taxon>
        <taxon>Rikenellaceae incertae sedis</taxon>
        <taxon>Candidatus Coprenecus</taxon>
    </lineage>
</organism>
<protein>
    <recommendedName>
        <fullName evidence="7">Endonuclease MutS2</fullName>
        <ecNumber evidence="7">3.1.-.-</ecNumber>
    </recommendedName>
    <alternativeName>
        <fullName evidence="7">Ribosome-associated protein quality control-upstream factor</fullName>
        <shortName evidence="7">RQC-upstream factor</shortName>
        <shortName evidence="7">RqcU</shortName>
        <ecNumber evidence="7">3.6.4.-</ecNumber>
    </alternativeName>
</protein>
<dbReference type="GO" id="GO:0043023">
    <property type="term" value="F:ribosomal large subunit binding"/>
    <property type="evidence" value="ECO:0007669"/>
    <property type="project" value="UniProtKB-UniRule"/>
</dbReference>
<accession>A0A9D2GQ02</accession>
<keyword evidence="1 7" id="KW-0699">rRNA-binding</keyword>
<dbReference type="GO" id="GO:0072344">
    <property type="term" value="P:rescue of stalled ribosome"/>
    <property type="evidence" value="ECO:0007669"/>
    <property type="project" value="UniProtKB-UniRule"/>
</dbReference>
<comment type="caution">
    <text evidence="10">The sequence shown here is derived from an EMBL/GenBank/DDBJ whole genome shotgun (WGS) entry which is preliminary data.</text>
</comment>
<dbReference type="HAMAP" id="MF_00092">
    <property type="entry name" value="MutS2"/>
    <property type="match status" value="1"/>
</dbReference>
<evidence type="ECO:0000256" key="8">
    <source>
        <dbReference type="SAM" id="MobiDB-lite"/>
    </source>
</evidence>
<reference evidence="10" key="1">
    <citation type="journal article" date="2021" name="PeerJ">
        <title>Extensive microbial diversity within the chicken gut microbiome revealed by metagenomics and culture.</title>
        <authorList>
            <person name="Gilroy R."/>
            <person name="Ravi A."/>
            <person name="Getino M."/>
            <person name="Pursley I."/>
            <person name="Horton D.L."/>
            <person name="Alikhan N.F."/>
            <person name="Baker D."/>
            <person name="Gharbi K."/>
            <person name="Hall N."/>
            <person name="Watson M."/>
            <person name="Adriaenssens E.M."/>
            <person name="Foster-Nyarko E."/>
            <person name="Jarju S."/>
            <person name="Secka A."/>
            <person name="Antonio M."/>
            <person name="Oren A."/>
            <person name="Chaudhuri R.R."/>
            <person name="La Ragione R."/>
            <person name="Hildebrand F."/>
            <person name="Pallen M.J."/>
        </authorList>
    </citation>
    <scope>NUCLEOTIDE SEQUENCE</scope>
    <source>
        <strain evidence="10">Gambia16-554</strain>
    </source>
</reference>
<evidence type="ECO:0000256" key="3">
    <source>
        <dbReference type="ARBA" id="ARBA00022801"/>
    </source>
</evidence>
<dbReference type="AlphaFoldDB" id="A0A9D2GQ02"/>
<dbReference type="GO" id="GO:0004519">
    <property type="term" value="F:endonuclease activity"/>
    <property type="evidence" value="ECO:0007669"/>
    <property type="project" value="UniProtKB-UniRule"/>
</dbReference>
<evidence type="ECO:0000256" key="2">
    <source>
        <dbReference type="ARBA" id="ARBA00022741"/>
    </source>
</evidence>
<keyword evidence="7" id="KW-0255">Endonuclease</keyword>
<dbReference type="FunFam" id="3.40.50.300:FF:000830">
    <property type="entry name" value="Endonuclease MutS2"/>
    <property type="match status" value="1"/>
</dbReference>
<dbReference type="GO" id="GO:0019843">
    <property type="term" value="F:rRNA binding"/>
    <property type="evidence" value="ECO:0007669"/>
    <property type="project" value="UniProtKB-UniRule"/>
</dbReference>
<keyword evidence="4 7" id="KW-0067">ATP-binding</keyword>
<dbReference type="InterPro" id="IPR005747">
    <property type="entry name" value="MutS2"/>
</dbReference>
<dbReference type="InterPro" id="IPR027417">
    <property type="entry name" value="P-loop_NTPase"/>
</dbReference>
<dbReference type="NCBIfam" id="TIGR01069">
    <property type="entry name" value="mutS2"/>
    <property type="match status" value="1"/>
</dbReference>
<dbReference type="SUPFAM" id="SSF160443">
    <property type="entry name" value="SMR domain-like"/>
    <property type="match status" value="1"/>
</dbReference>
<dbReference type="EC" id="3.1.-.-" evidence="7"/>
<dbReference type="Proteomes" id="UP000824115">
    <property type="component" value="Unassembled WGS sequence"/>
</dbReference>
<evidence type="ECO:0000313" key="10">
    <source>
        <dbReference type="EMBL" id="HIZ85193.1"/>
    </source>
</evidence>
<dbReference type="GO" id="GO:0016887">
    <property type="term" value="F:ATP hydrolysis activity"/>
    <property type="evidence" value="ECO:0007669"/>
    <property type="project" value="InterPro"/>
</dbReference>
<sequence length="842" mass="93760">MTNEAKIEIKLGFDKLRRSVVDRCATSYGRSRAENESVAKGLPEIERRLGLTDEMRVILMFESSFPTSGFGDCIPFLIPLKNAYSHIDLPSLVVLRASLDALRRILNFFTSCKDGQYPLLRDMASAVLSFPEILRRIDGILDKYGEVRDNASDALYAIRRSIKDKEGAVSRRIQAILRKAQEDGVADEDASVSVRDGKMLIPVASGNKKKVPGIVYGESASGKTSFIEPMEVVELNNQIRELHFEEQREILRILTEFTDFLRPYIDDVIESQKFMGELDFIMAKSAVSSRFRGGKPVLSDRGELLLRQARHPLLEEALAKEGKKIVPLDVSLTPSRRILLISGPNAGGKSVCLKTVGLLQYMFQWGMLIPASESSELTVFHDMFVDIGDDQSLENDLSTYSSHLLNMKEAVALADDRSLVLIDEFGSGTEPAAGGAIAEEILSVFEEKGCYGVITTHYTNLKFYASNSSRIINGAMQFDVQKIQPLFKLEPGLPGNSFAFELARKIGLPENIVHGAEERAGKDYVAVERNLRKIARNKRELEERLVRVKAADRTLDSMTEKYEKELSEIKALRKSVLDEAKAQAAEIIAQANKKIENTIREIKESQAEKQRTQEVRQELRDFAVSVADEAARSEQEQKIERKMAQIVERKRRQEERRARRTAGEAERDGGQQAVSVERQQVPVPDRIEPGVYVRLEDSGMTGEVVQVSGKKATVAVGEILTRVDVSKLSPLSANQYRSSVKPSAQVKSSVRLSSSISERKLNFKPSIDIRGMHLEEAIPVVTNFIDDALMLGVSEVSILHGKGAGVLKEEIRKLLRITPGVVSFADEHVERGGAGITIVRLD</sequence>
<evidence type="ECO:0000256" key="7">
    <source>
        <dbReference type="HAMAP-Rule" id="MF_00092"/>
    </source>
</evidence>
<evidence type="ECO:0000256" key="4">
    <source>
        <dbReference type="ARBA" id="ARBA00022840"/>
    </source>
</evidence>
<dbReference type="SMART" id="SM00533">
    <property type="entry name" value="MUTSd"/>
    <property type="match status" value="1"/>
</dbReference>
<feature type="region of interest" description="Disordered" evidence="8">
    <location>
        <begin position="649"/>
        <end position="673"/>
    </location>
</feature>
<dbReference type="SMART" id="SM00534">
    <property type="entry name" value="MUTSac"/>
    <property type="match status" value="1"/>
</dbReference>
<dbReference type="PIRSF" id="PIRSF005814">
    <property type="entry name" value="MutS_YshD"/>
    <property type="match status" value="1"/>
</dbReference>
<dbReference type="PROSITE" id="PS00486">
    <property type="entry name" value="DNA_MISMATCH_REPAIR_2"/>
    <property type="match status" value="1"/>
</dbReference>
<dbReference type="EC" id="3.6.4.-" evidence="7"/>
<evidence type="ECO:0000256" key="5">
    <source>
        <dbReference type="ARBA" id="ARBA00022884"/>
    </source>
</evidence>
<keyword evidence="6 7" id="KW-0238">DNA-binding</keyword>
<comment type="similarity">
    <text evidence="7">Belongs to the DNA mismatch repair MutS family. MutS2 subfamily.</text>
</comment>
<feature type="domain" description="Smr" evidence="9">
    <location>
        <begin position="767"/>
        <end position="842"/>
    </location>
</feature>
<dbReference type="InterPro" id="IPR036063">
    <property type="entry name" value="Smr_dom_sf"/>
</dbReference>
<dbReference type="Gene3D" id="3.30.1370.110">
    <property type="match status" value="1"/>
</dbReference>
<comment type="function">
    <text evidence="7">Acts as a ribosome collision sensor, splitting the ribosome into its 2 subunits. Detects stalled/collided 70S ribosomes which it binds and splits by an ATP-hydrolysis driven conformational change. Acts upstream of the ribosome quality control system (RQC), a ribosome-associated complex that mediates the extraction of incompletely synthesized nascent chains from stalled ribosomes and their subsequent degradation. Probably generates substrates for RQC.</text>
</comment>
<dbReference type="SMART" id="SM00463">
    <property type="entry name" value="SMR"/>
    <property type="match status" value="1"/>
</dbReference>
<keyword evidence="7" id="KW-0540">Nuclease</keyword>
<dbReference type="GO" id="GO:0005524">
    <property type="term" value="F:ATP binding"/>
    <property type="evidence" value="ECO:0007669"/>
    <property type="project" value="UniProtKB-UniRule"/>
</dbReference>
<dbReference type="InterPro" id="IPR045076">
    <property type="entry name" value="MutS"/>
</dbReference>
<evidence type="ECO:0000256" key="6">
    <source>
        <dbReference type="ARBA" id="ARBA00023125"/>
    </source>
</evidence>
<evidence type="ECO:0000256" key="1">
    <source>
        <dbReference type="ARBA" id="ARBA00022730"/>
    </source>
</evidence>
<keyword evidence="3 7" id="KW-0378">Hydrolase</keyword>
<dbReference type="SUPFAM" id="SSF48334">
    <property type="entry name" value="DNA repair protein MutS, domain III"/>
    <property type="match status" value="1"/>
</dbReference>
<evidence type="ECO:0000313" key="11">
    <source>
        <dbReference type="Proteomes" id="UP000824115"/>
    </source>
</evidence>
<dbReference type="GO" id="GO:0006298">
    <property type="term" value="P:mismatch repair"/>
    <property type="evidence" value="ECO:0007669"/>
    <property type="project" value="InterPro"/>
</dbReference>
<dbReference type="GO" id="GO:0030983">
    <property type="term" value="F:mismatched DNA binding"/>
    <property type="evidence" value="ECO:0007669"/>
    <property type="project" value="InterPro"/>
</dbReference>
<dbReference type="GO" id="GO:0045910">
    <property type="term" value="P:negative regulation of DNA recombination"/>
    <property type="evidence" value="ECO:0007669"/>
    <property type="project" value="InterPro"/>
</dbReference>
<dbReference type="InterPro" id="IPR007696">
    <property type="entry name" value="DNA_mismatch_repair_MutS_core"/>
</dbReference>
<keyword evidence="2 7" id="KW-0547">Nucleotide-binding</keyword>